<accession>A0ABT8HT11</accession>
<feature type="transmembrane region" description="Helical" evidence="1">
    <location>
        <begin position="80"/>
        <end position="101"/>
    </location>
</feature>
<dbReference type="EMBL" id="JAUHTR010000002">
    <property type="protein sequence ID" value="MDN4523920.1"/>
    <property type="molecule type" value="Genomic_DNA"/>
</dbReference>
<sequence length="205" mass="22737">MKTGQNWGQRKRFVLYTLIVSIIFGIFSVISDHLPNLRDGVTPLEFIISYLAIMINSLPTWFIIAMVTGYLFASTIKESILFGAICILCAITSYFVIGQLYSGIPVATLKEWVLIYINWFGMSLLGGMIGGCAGFLLKRTPYVLLIVLSGLLLQLYLNGASSWSDVVGIAQNVTFCLMIVGIILYLGMVTKGRMTTVPMLNRKEQ</sequence>
<name>A0ABT8HT11_9BACL</name>
<reference evidence="2" key="1">
    <citation type="submission" date="2023-07" db="EMBL/GenBank/DDBJ databases">
        <title>Fictibacillus sp. isolated from freshwater pond.</title>
        <authorList>
            <person name="Kirdat K."/>
            <person name="Bhat A."/>
            <person name="Mourya A."/>
            <person name="Yadav A."/>
        </authorList>
    </citation>
    <scope>NUCLEOTIDE SEQUENCE</scope>
    <source>
        <strain evidence="2">NE201</strain>
    </source>
</reference>
<keyword evidence="1" id="KW-0472">Membrane</keyword>
<feature type="transmembrane region" description="Helical" evidence="1">
    <location>
        <begin position="169"/>
        <end position="189"/>
    </location>
</feature>
<dbReference type="RefSeq" id="WP_301164976.1">
    <property type="nucleotide sequence ID" value="NZ_JAUHTR010000002.1"/>
</dbReference>
<feature type="transmembrane region" description="Helical" evidence="1">
    <location>
        <begin position="12"/>
        <end position="30"/>
    </location>
</feature>
<proteinExistence type="predicted"/>
<feature type="transmembrane region" description="Helical" evidence="1">
    <location>
        <begin position="113"/>
        <end position="137"/>
    </location>
</feature>
<feature type="transmembrane region" description="Helical" evidence="1">
    <location>
        <begin position="50"/>
        <end position="73"/>
    </location>
</feature>
<evidence type="ECO:0000313" key="3">
    <source>
        <dbReference type="Proteomes" id="UP001172721"/>
    </source>
</evidence>
<evidence type="ECO:0000313" key="2">
    <source>
        <dbReference type="EMBL" id="MDN4523920.1"/>
    </source>
</evidence>
<dbReference type="Proteomes" id="UP001172721">
    <property type="component" value="Unassembled WGS sequence"/>
</dbReference>
<keyword evidence="1" id="KW-0812">Transmembrane</keyword>
<comment type="caution">
    <text evidence="2">The sequence shown here is derived from an EMBL/GenBank/DDBJ whole genome shotgun (WGS) entry which is preliminary data.</text>
</comment>
<evidence type="ECO:0000256" key="1">
    <source>
        <dbReference type="SAM" id="Phobius"/>
    </source>
</evidence>
<feature type="transmembrane region" description="Helical" evidence="1">
    <location>
        <begin position="142"/>
        <end position="163"/>
    </location>
</feature>
<gene>
    <name evidence="2" type="ORF">QYB97_05505</name>
</gene>
<protein>
    <submittedName>
        <fullName evidence="2">Uncharacterized protein</fullName>
    </submittedName>
</protein>
<keyword evidence="1" id="KW-1133">Transmembrane helix</keyword>
<organism evidence="2 3">
    <name type="scientific">Fictibacillus fluitans</name>
    <dbReference type="NCBI Taxonomy" id="3058422"/>
    <lineage>
        <taxon>Bacteria</taxon>
        <taxon>Bacillati</taxon>
        <taxon>Bacillota</taxon>
        <taxon>Bacilli</taxon>
        <taxon>Bacillales</taxon>
        <taxon>Fictibacillaceae</taxon>
        <taxon>Fictibacillus</taxon>
    </lineage>
</organism>
<keyword evidence="3" id="KW-1185">Reference proteome</keyword>